<evidence type="ECO:0008006" key="8">
    <source>
        <dbReference type="Google" id="ProtNLM"/>
    </source>
</evidence>
<dbReference type="AlphaFoldDB" id="A0A0A8K2M9"/>
<dbReference type="Pfam" id="PF04191">
    <property type="entry name" value="PEMT"/>
    <property type="match status" value="1"/>
</dbReference>
<feature type="transmembrane region" description="Helical" evidence="5">
    <location>
        <begin position="12"/>
        <end position="31"/>
    </location>
</feature>
<reference evidence="6 7" key="1">
    <citation type="submission" date="2014-09" db="EMBL/GenBank/DDBJ databases">
        <title>Genome sequencing of Methyloceanibacter caenitepidi Gela4.</title>
        <authorList>
            <person name="Takeuchi M."/>
            <person name="Susumu S."/>
            <person name="Kamagata Y."/>
            <person name="Oshima K."/>
            <person name="Hattori M."/>
            <person name="Iwasaki W."/>
        </authorList>
    </citation>
    <scope>NUCLEOTIDE SEQUENCE [LARGE SCALE GENOMIC DNA]</scope>
    <source>
        <strain evidence="6 7">Gela4</strain>
    </source>
</reference>
<evidence type="ECO:0000256" key="4">
    <source>
        <dbReference type="ARBA" id="ARBA00023136"/>
    </source>
</evidence>
<keyword evidence="3 5" id="KW-1133">Transmembrane helix</keyword>
<dbReference type="GO" id="GO:0012505">
    <property type="term" value="C:endomembrane system"/>
    <property type="evidence" value="ECO:0007669"/>
    <property type="project" value="UniProtKB-SubCell"/>
</dbReference>
<dbReference type="GO" id="GO:0016740">
    <property type="term" value="F:transferase activity"/>
    <property type="evidence" value="ECO:0007669"/>
    <property type="project" value="UniProtKB-ARBA"/>
</dbReference>
<dbReference type="PANTHER" id="PTHR12714:SF24">
    <property type="entry name" value="SLR1182 PROTEIN"/>
    <property type="match status" value="1"/>
</dbReference>
<proteinExistence type="predicted"/>
<keyword evidence="7" id="KW-1185">Reference proteome</keyword>
<dbReference type="RefSeq" id="WP_045366659.1">
    <property type="nucleotide sequence ID" value="NZ_AP014648.1"/>
</dbReference>
<feature type="transmembrane region" description="Helical" evidence="5">
    <location>
        <begin position="95"/>
        <end position="120"/>
    </location>
</feature>
<accession>A0A0A8K2M9</accession>
<feature type="transmembrane region" description="Helical" evidence="5">
    <location>
        <begin position="43"/>
        <end position="61"/>
    </location>
</feature>
<protein>
    <recommendedName>
        <fullName evidence="8">Isoprenylcysteine carboxylmethyltransferase family protein</fullName>
    </recommendedName>
</protein>
<organism evidence="6 7">
    <name type="scientific">Methyloceanibacter caenitepidi</name>
    <dbReference type="NCBI Taxonomy" id="1384459"/>
    <lineage>
        <taxon>Bacteria</taxon>
        <taxon>Pseudomonadati</taxon>
        <taxon>Pseudomonadota</taxon>
        <taxon>Alphaproteobacteria</taxon>
        <taxon>Hyphomicrobiales</taxon>
        <taxon>Hyphomicrobiaceae</taxon>
        <taxon>Methyloceanibacter</taxon>
    </lineage>
</organism>
<comment type="subcellular location">
    <subcellularLocation>
        <location evidence="1">Endomembrane system</location>
        <topology evidence="1">Multi-pass membrane protein</topology>
    </subcellularLocation>
</comment>
<dbReference type="Gene3D" id="1.20.120.1630">
    <property type="match status" value="1"/>
</dbReference>
<dbReference type="OrthoDB" id="9811969at2"/>
<dbReference type="InterPro" id="IPR007318">
    <property type="entry name" value="Phopholipid_MeTrfase"/>
</dbReference>
<gene>
    <name evidence="6" type="ORF">GL4_1759</name>
</gene>
<evidence type="ECO:0000313" key="6">
    <source>
        <dbReference type="EMBL" id="BAQ17213.1"/>
    </source>
</evidence>
<dbReference type="KEGG" id="mcg:GL4_1759"/>
<dbReference type="EMBL" id="AP014648">
    <property type="protein sequence ID" value="BAQ17213.1"/>
    <property type="molecule type" value="Genomic_DNA"/>
</dbReference>
<dbReference type="HOGENOM" id="CLU_065200_4_0_5"/>
<dbReference type="Proteomes" id="UP000031643">
    <property type="component" value="Chromosome"/>
</dbReference>
<dbReference type="PANTHER" id="PTHR12714">
    <property type="entry name" value="PROTEIN-S ISOPRENYLCYSTEINE O-METHYLTRANSFERASE"/>
    <property type="match status" value="1"/>
</dbReference>
<evidence type="ECO:0000256" key="1">
    <source>
        <dbReference type="ARBA" id="ARBA00004127"/>
    </source>
</evidence>
<keyword evidence="2 5" id="KW-0812">Transmembrane</keyword>
<keyword evidence="4 5" id="KW-0472">Membrane</keyword>
<evidence type="ECO:0000256" key="3">
    <source>
        <dbReference type="ARBA" id="ARBA00022989"/>
    </source>
</evidence>
<sequence>MRKKDYADVAIKPPILFLGALLLGYVLTLWFPIGPGLARPNGLGLTVGLVFVAVGFVLAILPARRFYKAGTSVAPGEPSTVLVKEGIYKVTRNPIYIGLILIYFGLCLVLTSIWMLLLLVPATIILHRGVVKREEDYLSWKFGDAYRSYMSQVPRWL</sequence>
<evidence type="ECO:0000256" key="2">
    <source>
        <dbReference type="ARBA" id="ARBA00022692"/>
    </source>
</evidence>
<evidence type="ECO:0000256" key="5">
    <source>
        <dbReference type="SAM" id="Phobius"/>
    </source>
</evidence>
<name>A0A0A8K2M9_9HYPH</name>
<evidence type="ECO:0000313" key="7">
    <source>
        <dbReference type="Proteomes" id="UP000031643"/>
    </source>
</evidence>